<feature type="chain" id="PRO_5027832058" description="Large ribosomal subunit protein uL10c" evidence="14">
    <location>
        <begin position="37"/>
        <end position="291"/>
    </location>
</feature>
<dbReference type="FunFam" id="3.30.70.1730:FF:000007">
    <property type="entry name" value="50S ribosomal protein L10"/>
    <property type="match status" value="1"/>
</dbReference>
<feature type="compositionally biased region" description="Low complexity" evidence="13">
    <location>
        <begin position="244"/>
        <end position="258"/>
    </location>
</feature>
<organism evidence="15">
    <name type="scientific">Ananas comosus var. bracteatus</name>
    <name type="common">red pineapple</name>
    <dbReference type="NCBI Taxonomy" id="296719"/>
    <lineage>
        <taxon>Eukaryota</taxon>
        <taxon>Viridiplantae</taxon>
        <taxon>Streptophyta</taxon>
        <taxon>Embryophyta</taxon>
        <taxon>Tracheophyta</taxon>
        <taxon>Spermatophyta</taxon>
        <taxon>Magnoliopsida</taxon>
        <taxon>Liliopsida</taxon>
        <taxon>Poales</taxon>
        <taxon>Bromeliaceae</taxon>
        <taxon>Bromelioideae</taxon>
        <taxon>Ananas</taxon>
    </lineage>
</organism>
<dbReference type="GO" id="GO:0005840">
    <property type="term" value="C:ribosome"/>
    <property type="evidence" value="ECO:0007669"/>
    <property type="project" value="UniProtKB-KW"/>
</dbReference>
<dbReference type="GO" id="GO:1990904">
    <property type="term" value="C:ribonucleoprotein complex"/>
    <property type="evidence" value="ECO:0007669"/>
    <property type="project" value="UniProtKB-KW"/>
</dbReference>
<evidence type="ECO:0000256" key="4">
    <source>
        <dbReference type="ARBA" id="ARBA00022640"/>
    </source>
</evidence>
<evidence type="ECO:0000256" key="8">
    <source>
        <dbReference type="ARBA" id="ARBA00022980"/>
    </source>
</evidence>
<evidence type="ECO:0000256" key="6">
    <source>
        <dbReference type="ARBA" id="ARBA00022884"/>
    </source>
</evidence>
<name>A0A6V7P9W4_ANACO</name>
<protein>
    <recommendedName>
        <fullName evidence="10">Large ribosomal subunit protein uL10c</fullName>
    </recommendedName>
    <alternativeName>
        <fullName evidence="11">50S ribosomal protein L10, chloroplastic</fullName>
    </alternativeName>
    <alternativeName>
        <fullName evidence="12">CL10</fullName>
    </alternativeName>
</protein>
<evidence type="ECO:0000256" key="5">
    <source>
        <dbReference type="ARBA" id="ARBA00022730"/>
    </source>
</evidence>
<evidence type="ECO:0000256" key="12">
    <source>
        <dbReference type="ARBA" id="ARBA00082750"/>
    </source>
</evidence>
<evidence type="ECO:0000256" key="3">
    <source>
        <dbReference type="ARBA" id="ARBA00022528"/>
    </source>
</evidence>
<dbReference type="SUPFAM" id="SSF160369">
    <property type="entry name" value="Ribosomal protein L10-like"/>
    <property type="match status" value="1"/>
</dbReference>
<dbReference type="PANTHER" id="PTHR11560">
    <property type="entry name" value="39S RIBOSOMAL PROTEIN L10, MITOCHONDRIAL"/>
    <property type="match status" value="1"/>
</dbReference>
<dbReference type="GO" id="GO:0019843">
    <property type="term" value="F:rRNA binding"/>
    <property type="evidence" value="ECO:0007669"/>
    <property type="project" value="UniProtKB-KW"/>
</dbReference>
<keyword evidence="3" id="KW-0150">Chloroplast</keyword>
<keyword evidence="14" id="KW-0732">Signal</keyword>
<keyword evidence="8" id="KW-0689">Ribosomal protein</keyword>
<keyword evidence="4" id="KW-0934">Plastid</keyword>
<dbReference type="CDD" id="cd05797">
    <property type="entry name" value="Ribosomal_L10"/>
    <property type="match status" value="1"/>
</dbReference>
<dbReference type="Gene3D" id="3.30.70.1730">
    <property type="match status" value="1"/>
</dbReference>
<evidence type="ECO:0000256" key="13">
    <source>
        <dbReference type="SAM" id="MobiDB-lite"/>
    </source>
</evidence>
<evidence type="ECO:0000256" key="7">
    <source>
        <dbReference type="ARBA" id="ARBA00022946"/>
    </source>
</evidence>
<keyword evidence="7" id="KW-0809">Transit peptide</keyword>
<keyword evidence="6" id="KW-0694">RNA-binding</keyword>
<dbReference type="NCBIfam" id="NF000955">
    <property type="entry name" value="PRK00099.1-1"/>
    <property type="match status" value="1"/>
</dbReference>
<dbReference type="HAMAP" id="MF_00362">
    <property type="entry name" value="Ribosomal_uL10"/>
    <property type="match status" value="1"/>
</dbReference>
<evidence type="ECO:0000256" key="14">
    <source>
        <dbReference type="SAM" id="SignalP"/>
    </source>
</evidence>
<keyword evidence="5" id="KW-0699">rRNA-binding</keyword>
<dbReference type="InterPro" id="IPR001790">
    <property type="entry name" value="Ribosomal_uL10"/>
</dbReference>
<dbReference type="Pfam" id="PF00466">
    <property type="entry name" value="Ribosomal_L10"/>
    <property type="match status" value="1"/>
</dbReference>
<dbReference type="InterPro" id="IPR043141">
    <property type="entry name" value="Ribosomal_uL10-like_sf"/>
</dbReference>
<dbReference type="Gene3D" id="6.10.250.290">
    <property type="match status" value="1"/>
</dbReference>
<evidence type="ECO:0000256" key="2">
    <source>
        <dbReference type="ARBA" id="ARBA00008889"/>
    </source>
</evidence>
<dbReference type="InterPro" id="IPR047865">
    <property type="entry name" value="Ribosomal_uL10_bac_type"/>
</dbReference>
<evidence type="ECO:0000313" key="15">
    <source>
        <dbReference type="EMBL" id="CAD1827376.1"/>
    </source>
</evidence>
<gene>
    <name evidence="15" type="ORF">CB5_LOCUS10587</name>
</gene>
<reference evidence="15" key="1">
    <citation type="submission" date="2020-07" db="EMBL/GenBank/DDBJ databases">
        <authorList>
            <person name="Lin J."/>
        </authorList>
    </citation>
    <scope>NUCLEOTIDE SEQUENCE</scope>
</reference>
<dbReference type="AlphaFoldDB" id="A0A6V7P9W4"/>
<evidence type="ECO:0000256" key="11">
    <source>
        <dbReference type="ARBA" id="ARBA00077220"/>
    </source>
</evidence>
<dbReference type="GO" id="GO:0009507">
    <property type="term" value="C:chloroplast"/>
    <property type="evidence" value="ECO:0007669"/>
    <property type="project" value="UniProtKB-SubCell"/>
</dbReference>
<comment type="subcellular location">
    <subcellularLocation>
        <location evidence="1">Plastid</location>
        <location evidence="1">Chloroplast</location>
    </subcellularLocation>
</comment>
<keyword evidence="9" id="KW-0687">Ribonucleoprotein</keyword>
<evidence type="ECO:0000256" key="10">
    <source>
        <dbReference type="ARBA" id="ARBA00068986"/>
    </source>
</evidence>
<feature type="signal peptide" evidence="14">
    <location>
        <begin position="1"/>
        <end position="36"/>
    </location>
</feature>
<sequence>MIRRTPIGRPLSLHLLGPHPLFLAPLLLLRSNGGLALLLPSSKHPPPPLLPSLSSRSRFQTQTLTLPKSRLPSSSPSRRAAPSIRAAISRAKKEATVEAVRKELENCYLLAGIRYKGLTVKQLQELRGALPESVKLLVAKNTLVGKAIEGTPWEALKPCMSGMNAWLFVHTEEIPEALKPYRSFQKERKLDDNDFTGAVFEGRFYAPDEFKALETMPSRAEVYAKLLGALQGPALSLVTTLQAPPGTSCSCSRPTSRSSRTRARPPHCSNSPVKLPFTDLESSSGNVIALI</sequence>
<proteinExistence type="inferred from homology"/>
<evidence type="ECO:0000256" key="9">
    <source>
        <dbReference type="ARBA" id="ARBA00023274"/>
    </source>
</evidence>
<accession>A0A6V7P9W4</accession>
<dbReference type="InterPro" id="IPR022973">
    <property type="entry name" value="Ribosomal_uL10_bac"/>
</dbReference>
<dbReference type="EMBL" id="LR862146">
    <property type="protein sequence ID" value="CAD1827376.1"/>
    <property type="molecule type" value="Genomic_DNA"/>
</dbReference>
<evidence type="ECO:0000256" key="1">
    <source>
        <dbReference type="ARBA" id="ARBA00004229"/>
    </source>
</evidence>
<comment type="similarity">
    <text evidence="2">Belongs to the universal ribosomal protein uL10 family.</text>
</comment>
<feature type="region of interest" description="Disordered" evidence="13">
    <location>
        <begin position="244"/>
        <end position="272"/>
    </location>
</feature>